<dbReference type="Proteomes" id="UP001066276">
    <property type="component" value="Chromosome 10"/>
</dbReference>
<evidence type="ECO:0000256" key="1">
    <source>
        <dbReference type="SAM" id="MobiDB-lite"/>
    </source>
</evidence>
<name>A0AAV7LZR6_PLEWA</name>
<comment type="caution">
    <text evidence="2">The sequence shown here is derived from an EMBL/GenBank/DDBJ whole genome shotgun (WGS) entry which is preliminary data.</text>
</comment>
<sequence>MPSARVRRERHFTESSVLYKAGRVFDCRPRVPAFENEAARKAAAQSDAFYLTGFACTESGAGRQRLEAGGTRQVESGAGKQGRLVAGGHETRVVWGRKARPRDGGGGGARDPCVLGQEGKAS</sequence>
<dbReference type="AlphaFoldDB" id="A0AAV7LZR6"/>
<dbReference type="EMBL" id="JANPWB010000014">
    <property type="protein sequence ID" value="KAJ1095837.1"/>
    <property type="molecule type" value="Genomic_DNA"/>
</dbReference>
<proteinExistence type="predicted"/>
<protein>
    <submittedName>
        <fullName evidence="2">Uncharacterized protein</fullName>
    </submittedName>
</protein>
<evidence type="ECO:0000313" key="2">
    <source>
        <dbReference type="EMBL" id="KAJ1095837.1"/>
    </source>
</evidence>
<keyword evidence="3" id="KW-1185">Reference proteome</keyword>
<feature type="region of interest" description="Disordered" evidence="1">
    <location>
        <begin position="68"/>
        <end position="122"/>
    </location>
</feature>
<evidence type="ECO:0000313" key="3">
    <source>
        <dbReference type="Proteomes" id="UP001066276"/>
    </source>
</evidence>
<reference evidence="2" key="1">
    <citation type="journal article" date="2022" name="bioRxiv">
        <title>Sequencing and chromosome-scale assembly of the giantPleurodeles waltlgenome.</title>
        <authorList>
            <person name="Brown T."/>
            <person name="Elewa A."/>
            <person name="Iarovenko S."/>
            <person name="Subramanian E."/>
            <person name="Araus A.J."/>
            <person name="Petzold A."/>
            <person name="Susuki M."/>
            <person name="Suzuki K.-i.T."/>
            <person name="Hayashi T."/>
            <person name="Toyoda A."/>
            <person name="Oliveira C."/>
            <person name="Osipova E."/>
            <person name="Leigh N.D."/>
            <person name="Simon A."/>
            <person name="Yun M.H."/>
        </authorList>
    </citation>
    <scope>NUCLEOTIDE SEQUENCE</scope>
    <source>
        <strain evidence="2">20211129_DDA</strain>
        <tissue evidence="2">Liver</tissue>
    </source>
</reference>
<gene>
    <name evidence="2" type="ORF">NDU88_000987</name>
</gene>
<organism evidence="2 3">
    <name type="scientific">Pleurodeles waltl</name>
    <name type="common">Iberian ribbed newt</name>
    <dbReference type="NCBI Taxonomy" id="8319"/>
    <lineage>
        <taxon>Eukaryota</taxon>
        <taxon>Metazoa</taxon>
        <taxon>Chordata</taxon>
        <taxon>Craniata</taxon>
        <taxon>Vertebrata</taxon>
        <taxon>Euteleostomi</taxon>
        <taxon>Amphibia</taxon>
        <taxon>Batrachia</taxon>
        <taxon>Caudata</taxon>
        <taxon>Salamandroidea</taxon>
        <taxon>Salamandridae</taxon>
        <taxon>Pleurodelinae</taxon>
        <taxon>Pleurodeles</taxon>
    </lineage>
</organism>
<accession>A0AAV7LZR6</accession>